<gene>
    <name evidence="1" type="ORF">RDB_LOCUS12885</name>
</gene>
<reference evidence="1" key="1">
    <citation type="submission" date="2021-01" db="EMBL/GenBank/DDBJ databases">
        <authorList>
            <person name="Kaushik A."/>
        </authorList>
    </citation>
    <scope>NUCLEOTIDE SEQUENCE</scope>
    <source>
        <strain evidence="1">AG2-2IIIB</strain>
    </source>
</reference>
<sequence length="255" mass="28365">MLYWREQRHGRYSRTIKMITLPIRSATELGKTSTPKHQQDCEVVVGSKEHTGQPIADVPTLQYTIMGVMAACNNLTERGAINTAAKRSVLHSESGLASITEAAVFGTIVLMWGYSSLRQPGRASSALEETMVKDEPKILFRLFCLPFDSYEFPFDGSSTAEERAKIEEAVDAGAVWLDKFGSQANAKYSRLSATRLVETPIGHRYTEVGTRSLALQDLRNAMFTAKIIISWARENRTIIDAFNGFLESDPVGEHE</sequence>
<dbReference type="AlphaFoldDB" id="A0A8H2WEP3"/>
<dbReference type="Proteomes" id="UP000663843">
    <property type="component" value="Unassembled WGS sequence"/>
</dbReference>
<accession>A0A8H2WEP3</accession>
<name>A0A8H2WEP3_9AGAM</name>
<comment type="caution">
    <text evidence="1">The sequence shown here is derived from an EMBL/GenBank/DDBJ whole genome shotgun (WGS) entry which is preliminary data.</text>
</comment>
<evidence type="ECO:0000313" key="1">
    <source>
        <dbReference type="EMBL" id="CAE6362326.1"/>
    </source>
</evidence>
<protein>
    <submittedName>
        <fullName evidence="1">Uncharacterized protein</fullName>
    </submittedName>
</protein>
<evidence type="ECO:0000313" key="2">
    <source>
        <dbReference type="Proteomes" id="UP000663843"/>
    </source>
</evidence>
<dbReference type="EMBL" id="CAJMWT010000901">
    <property type="protein sequence ID" value="CAE6362326.1"/>
    <property type="molecule type" value="Genomic_DNA"/>
</dbReference>
<proteinExistence type="predicted"/>
<organism evidence="1 2">
    <name type="scientific">Rhizoctonia solani</name>
    <dbReference type="NCBI Taxonomy" id="456999"/>
    <lineage>
        <taxon>Eukaryota</taxon>
        <taxon>Fungi</taxon>
        <taxon>Dikarya</taxon>
        <taxon>Basidiomycota</taxon>
        <taxon>Agaricomycotina</taxon>
        <taxon>Agaricomycetes</taxon>
        <taxon>Cantharellales</taxon>
        <taxon>Ceratobasidiaceae</taxon>
        <taxon>Rhizoctonia</taxon>
    </lineage>
</organism>